<evidence type="ECO:0000313" key="5">
    <source>
        <dbReference type="Proteomes" id="UP000770717"/>
    </source>
</evidence>
<sequence length="97" mass="10984">MEGPAGLRAGAREGEEPWIAEHPKFQEMLRLDVADGSQVYAAFLVYMDLLEVRNWKEVQILSSSELHIIYLCGTERDDSTPQVIIPTPITVPYSHEK</sequence>
<dbReference type="AlphaFoldDB" id="A0A8J6K786"/>
<organism evidence="4 5">
    <name type="scientific">Eleutherodactylus coqui</name>
    <name type="common">Puerto Rican coqui</name>
    <dbReference type="NCBI Taxonomy" id="57060"/>
    <lineage>
        <taxon>Eukaryota</taxon>
        <taxon>Metazoa</taxon>
        <taxon>Chordata</taxon>
        <taxon>Craniata</taxon>
        <taxon>Vertebrata</taxon>
        <taxon>Euteleostomi</taxon>
        <taxon>Amphibia</taxon>
        <taxon>Batrachia</taxon>
        <taxon>Anura</taxon>
        <taxon>Neobatrachia</taxon>
        <taxon>Hyloidea</taxon>
        <taxon>Eleutherodactylidae</taxon>
        <taxon>Eleutherodactylinae</taxon>
        <taxon>Eleutherodactylus</taxon>
        <taxon>Eleutherodactylus</taxon>
    </lineage>
</organism>
<dbReference type="Pfam" id="PF09631">
    <property type="entry name" value="Sen15"/>
    <property type="match status" value="1"/>
</dbReference>
<dbReference type="SUPFAM" id="SSF53032">
    <property type="entry name" value="tRNA-intron endonuclease catalytic domain-like"/>
    <property type="match status" value="1"/>
</dbReference>
<dbReference type="Proteomes" id="UP000770717">
    <property type="component" value="Unassembled WGS sequence"/>
</dbReference>
<dbReference type="Gene3D" id="3.40.1350.10">
    <property type="match status" value="1"/>
</dbReference>
<dbReference type="InterPro" id="IPR011856">
    <property type="entry name" value="tRNA_endonuc-like_dom_sf"/>
</dbReference>
<comment type="similarity">
    <text evidence="1">Belongs to the SEN15 family.</text>
</comment>
<reference evidence="4" key="1">
    <citation type="thesis" date="2020" institute="ProQuest LLC" country="789 East Eisenhower Parkway, Ann Arbor, MI, USA">
        <title>Comparative Genomics and Chromosome Evolution.</title>
        <authorList>
            <person name="Mudd A.B."/>
        </authorList>
    </citation>
    <scope>NUCLEOTIDE SEQUENCE</scope>
    <source>
        <strain evidence="4">HN-11 Male</strain>
        <tissue evidence="4">Kidney and liver</tissue>
    </source>
</reference>
<dbReference type="OrthoDB" id="10002170at2759"/>
<gene>
    <name evidence="4" type="ORF">GDO78_009338</name>
</gene>
<dbReference type="EMBL" id="WNTK01000005">
    <property type="protein sequence ID" value="KAG9483363.1"/>
    <property type="molecule type" value="Genomic_DNA"/>
</dbReference>
<dbReference type="GO" id="GO:0005634">
    <property type="term" value="C:nucleus"/>
    <property type="evidence" value="ECO:0007669"/>
    <property type="project" value="UniProtKB-ARBA"/>
</dbReference>
<dbReference type="GO" id="GO:0003676">
    <property type="term" value="F:nucleic acid binding"/>
    <property type="evidence" value="ECO:0007669"/>
    <property type="project" value="InterPro"/>
</dbReference>
<dbReference type="InterPro" id="IPR036167">
    <property type="entry name" value="tRNA_intron_Endo_cat-like_sf"/>
</dbReference>
<keyword evidence="5" id="KW-1185">Reference proteome</keyword>
<proteinExistence type="inferred from homology"/>
<protein>
    <recommendedName>
        <fullName evidence="3">tRNA-splicing endonuclease subunit Sen15 domain-containing protein</fullName>
    </recommendedName>
</protein>
<evidence type="ECO:0000256" key="1">
    <source>
        <dbReference type="ARBA" id="ARBA00006091"/>
    </source>
</evidence>
<dbReference type="PANTHER" id="PTHR28582">
    <property type="entry name" value="TRNA-SPLICING ENDONUCLEASE SUBUNIT SEN15"/>
    <property type="match status" value="1"/>
</dbReference>
<dbReference type="GO" id="GO:0006388">
    <property type="term" value="P:tRNA splicing, via endonucleolytic cleavage and ligation"/>
    <property type="evidence" value="ECO:0007669"/>
    <property type="project" value="InterPro"/>
</dbReference>
<keyword evidence="2" id="KW-0819">tRNA processing</keyword>
<dbReference type="InterPro" id="IPR018593">
    <property type="entry name" value="tRNA-endonuc_su_Sen15"/>
</dbReference>
<feature type="domain" description="tRNA-splicing endonuclease subunit Sen15" evidence="3">
    <location>
        <begin position="44"/>
        <end position="96"/>
    </location>
</feature>
<comment type="caution">
    <text evidence="4">The sequence shown here is derived from an EMBL/GenBank/DDBJ whole genome shotgun (WGS) entry which is preliminary data.</text>
</comment>
<evidence type="ECO:0000256" key="2">
    <source>
        <dbReference type="ARBA" id="ARBA00022694"/>
    </source>
</evidence>
<accession>A0A8J6K786</accession>
<name>A0A8J6K786_ELECQ</name>
<evidence type="ECO:0000313" key="4">
    <source>
        <dbReference type="EMBL" id="KAG9483363.1"/>
    </source>
</evidence>
<dbReference type="PANTHER" id="PTHR28582:SF1">
    <property type="entry name" value="TRNA-SPLICING ENDONUCLEASE SUBUNIT SEN15"/>
    <property type="match status" value="1"/>
</dbReference>
<evidence type="ECO:0000259" key="3">
    <source>
        <dbReference type="Pfam" id="PF09631"/>
    </source>
</evidence>